<keyword evidence="2" id="KW-1003">Cell membrane</keyword>
<dbReference type="EMBL" id="CP059378">
    <property type="protein sequence ID" value="QLY80709.1"/>
    <property type="molecule type" value="Genomic_DNA"/>
</dbReference>
<sequence length="203" mass="22385">MLKYLVQGFFLGLVYLAPIGMQNMYVINTAVIKNRMRSYQVALIVVFFDIALSLACFFGMGALMEKSKAIKTATLLIGCVAVIYIGIQLLIKSPNTQTDVDVDKSLKEVILTCFMVTWVNPQAIVDGSLFLGGFRASLPQGASSFFIIGVCVASFCWFTGISTIVSTFKQSFNKRVLRVINIVCGFVIVYYGLKLGYSFLLSI</sequence>
<feature type="transmembrane region" description="Helical" evidence="6">
    <location>
        <begin position="108"/>
        <end position="125"/>
    </location>
</feature>
<dbReference type="Pfam" id="PF01810">
    <property type="entry name" value="LysE"/>
    <property type="match status" value="1"/>
</dbReference>
<keyword evidence="3 6" id="KW-0812">Transmembrane</keyword>
<feature type="transmembrane region" description="Helical" evidence="6">
    <location>
        <begin position="39"/>
        <end position="63"/>
    </location>
</feature>
<evidence type="ECO:0000256" key="6">
    <source>
        <dbReference type="SAM" id="Phobius"/>
    </source>
</evidence>
<dbReference type="AlphaFoldDB" id="A0A7D6VS07"/>
<accession>A0A7D6VS07</accession>
<dbReference type="PANTHER" id="PTHR30086">
    <property type="entry name" value="ARGININE EXPORTER PROTEIN ARGO"/>
    <property type="match status" value="1"/>
</dbReference>
<feature type="transmembrane region" description="Helical" evidence="6">
    <location>
        <begin position="145"/>
        <end position="164"/>
    </location>
</feature>
<feature type="transmembrane region" description="Helical" evidence="6">
    <location>
        <begin position="176"/>
        <end position="193"/>
    </location>
</feature>
<dbReference type="RefSeq" id="WP_181602490.1">
    <property type="nucleotide sequence ID" value="NZ_CP059378.1"/>
</dbReference>
<reference evidence="7 8" key="1">
    <citation type="submission" date="2020-07" db="EMBL/GenBank/DDBJ databases">
        <title>Electron transfer.</title>
        <authorList>
            <person name="Huang L."/>
            <person name="Liu X."/>
            <person name="Zhou S."/>
        </authorList>
    </citation>
    <scope>NUCLEOTIDE SEQUENCE [LARGE SCALE GENOMIC DNA]</scope>
    <source>
        <strain evidence="7 8">Lx1</strain>
    </source>
</reference>
<proteinExistence type="predicted"/>
<dbReference type="GO" id="GO:0015171">
    <property type="term" value="F:amino acid transmembrane transporter activity"/>
    <property type="evidence" value="ECO:0007669"/>
    <property type="project" value="TreeGrafter"/>
</dbReference>
<evidence type="ECO:0000313" key="8">
    <source>
        <dbReference type="Proteomes" id="UP000512286"/>
    </source>
</evidence>
<dbReference type="PANTHER" id="PTHR30086:SF20">
    <property type="entry name" value="ARGININE EXPORTER PROTEIN ARGO-RELATED"/>
    <property type="match status" value="1"/>
</dbReference>
<evidence type="ECO:0000256" key="2">
    <source>
        <dbReference type="ARBA" id="ARBA00022475"/>
    </source>
</evidence>
<dbReference type="GO" id="GO:0005886">
    <property type="term" value="C:plasma membrane"/>
    <property type="evidence" value="ECO:0007669"/>
    <property type="project" value="UniProtKB-SubCell"/>
</dbReference>
<name>A0A7D6VS07_9CLOT</name>
<feature type="transmembrane region" description="Helical" evidence="6">
    <location>
        <begin position="6"/>
        <end position="27"/>
    </location>
</feature>
<evidence type="ECO:0000256" key="1">
    <source>
        <dbReference type="ARBA" id="ARBA00004651"/>
    </source>
</evidence>
<evidence type="ECO:0000256" key="4">
    <source>
        <dbReference type="ARBA" id="ARBA00022989"/>
    </source>
</evidence>
<organism evidence="7 8">
    <name type="scientific">Clostridium intestinale</name>
    <dbReference type="NCBI Taxonomy" id="36845"/>
    <lineage>
        <taxon>Bacteria</taxon>
        <taxon>Bacillati</taxon>
        <taxon>Bacillota</taxon>
        <taxon>Clostridia</taxon>
        <taxon>Eubacteriales</taxon>
        <taxon>Clostridiaceae</taxon>
        <taxon>Clostridium</taxon>
    </lineage>
</organism>
<protein>
    <submittedName>
        <fullName evidence="7">LysE family transporter</fullName>
    </submittedName>
</protein>
<feature type="transmembrane region" description="Helical" evidence="6">
    <location>
        <begin position="69"/>
        <end position="87"/>
    </location>
</feature>
<comment type="subcellular location">
    <subcellularLocation>
        <location evidence="1">Cell membrane</location>
        <topology evidence="1">Multi-pass membrane protein</topology>
    </subcellularLocation>
</comment>
<dbReference type="InterPro" id="IPR001123">
    <property type="entry name" value="LeuE-type"/>
</dbReference>
<evidence type="ECO:0000313" key="7">
    <source>
        <dbReference type="EMBL" id="QLY80709.1"/>
    </source>
</evidence>
<keyword evidence="5 6" id="KW-0472">Membrane</keyword>
<evidence type="ECO:0000256" key="5">
    <source>
        <dbReference type="ARBA" id="ARBA00023136"/>
    </source>
</evidence>
<keyword evidence="4 6" id="KW-1133">Transmembrane helix</keyword>
<gene>
    <name evidence="7" type="ORF">HZF06_03730</name>
</gene>
<evidence type="ECO:0000256" key="3">
    <source>
        <dbReference type="ARBA" id="ARBA00022692"/>
    </source>
</evidence>
<dbReference type="KEGG" id="cint:HZF06_03730"/>
<dbReference type="Proteomes" id="UP000512286">
    <property type="component" value="Chromosome"/>
</dbReference>